<keyword evidence="3" id="KW-0378">Hydrolase</keyword>
<reference evidence="7" key="2">
    <citation type="submission" date="2025-09" db="UniProtKB">
        <authorList>
            <consortium name="Ensembl"/>
        </authorList>
    </citation>
    <scope>IDENTIFICATION</scope>
</reference>
<dbReference type="InterPro" id="IPR051496">
    <property type="entry name" value="H-rev107_PLA/AT"/>
</dbReference>
<keyword evidence="8" id="KW-1185">Reference proteome</keyword>
<evidence type="ECO:0000256" key="2">
    <source>
        <dbReference type="ARBA" id="ARBA00022679"/>
    </source>
</evidence>
<organism evidence="7 8">
    <name type="scientific">Monopterus albus</name>
    <name type="common">Swamp eel</name>
    <dbReference type="NCBI Taxonomy" id="43700"/>
    <lineage>
        <taxon>Eukaryota</taxon>
        <taxon>Metazoa</taxon>
        <taxon>Chordata</taxon>
        <taxon>Craniata</taxon>
        <taxon>Vertebrata</taxon>
        <taxon>Euteleostomi</taxon>
        <taxon>Actinopterygii</taxon>
        <taxon>Neopterygii</taxon>
        <taxon>Teleostei</taxon>
        <taxon>Neoteleostei</taxon>
        <taxon>Acanthomorphata</taxon>
        <taxon>Anabantaria</taxon>
        <taxon>Synbranchiformes</taxon>
        <taxon>Synbranchidae</taxon>
        <taxon>Monopterus</taxon>
    </lineage>
</organism>
<evidence type="ECO:0000256" key="5">
    <source>
        <dbReference type="SAM" id="Phobius"/>
    </source>
</evidence>
<reference evidence="7" key="1">
    <citation type="submission" date="2025-08" db="UniProtKB">
        <authorList>
            <consortium name="Ensembl"/>
        </authorList>
    </citation>
    <scope>IDENTIFICATION</scope>
</reference>
<dbReference type="PROSITE" id="PS51934">
    <property type="entry name" value="LRAT"/>
    <property type="match status" value="1"/>
</dbReference>
<evidence type="ECO:0000256" key="3">
    <source>
        <dbReference type="ARBA" id="ARBA00022801"/>
    </source>
</evidence>
<dbReference type="Proteomes" id="UP000261600">
    <property type="component" value="Unplaced"/>
</dbReference>
<dbReference type="GO" id="GO:0016410">
    <property type="term" value="F:N-acyltransferase activity"/>
    <property type="evidence" value="ECO:0007669"/>
    <property type="project" value="TreeGrafter"/>
</dbReference>
<dbReference type="GO" id="GO:0008970">
    <property type="term" value="F:phospholipase A1 activity"/>
    <property type="evidence" value="ECO:0007669"/>
    <property type="project" value="TreeGrafter"/>
</dbReference>
<evidence type="ECO:0000256" key="1">
    <source>
        <dbReference type="ARBA" id="ARBA00007824"/>
    </source>
</evidence>
<dbReference type="Ensembl" id="ENSMALT00000004737.1">
    <property type="protein sequence ID" value="ENSMALP00000004629.1"/>
    <property type="gene ID" value="ENSMALG00000003372.1"/>
</dbReference>
<dbReference type="InterPro" id="IPR007053">
    <property type="entry name" value="LRAT_dom"/>
</dbReference>
<dbReference type="PANTHER" id="PTHR13943:SF31">
    <property type="entry name" value="PHOSPHOLIPASE A AND ACYLTRANSFERASE 3"/>
    <property type="match status" value="1"/>
</dbReference>
<dbReference type="Pfam" id="PF04970">
    <property type="entry name" value="LRAT"/>
    <property type="match status" value="1"/>
</dbReference>
<dbReference type="STRING" id="43700.ENSMALP00000004629"/>
<dbReference type="GO" id="GO:0004623">
    <property type="term" value="F:phospholipase A2 activity"/>
    <property type="evidence" value="ECO:0007669"/>
    <property type="project" value="TreeGrafter"/>
</dbReference>
<evidence type="ECO:0000256" key="4">
    <source>
        <dbReference type="ARBA" id="ARBA00023098"/>
    </source>
</evidence>
<evidence type="ECO:0000313" key="7">
    <source>
        <dbReference type="Ensembl" id="ENSMALP00000004629.1"/>
    </source>
</evidence>
<dbReference type="GO" id="GO:0070292">
    <property type="term" value="P:N-acylphosphatidylethanolamine metabolic process"/>
    <property type="evidence" value="ECO:0007669"/>
    <property type="project" value="TreeGrafter"/>
</dbReference>
<evidence type="ECO:0000259" key="6">
    <source>
        <dbReference type="PROSITE" id="PS51934"/>
    </source>
</evidence>
<sequence>MAPTLFDVVAKPGDLIEILRGRFKHWAVYIGGNEVVHLIPPKNRVGAWDLDSSTAQVKRQMLCDVVDFYHFSINNLLDDEYTPRDGDSIVRDACSMVGMDLPYNVETCNCQHFALELRYGRPECRQSKMVERKTMEKQQLMERQIMERQRSGESRMASAESETDCMSEVKTAAVIGGVAIAGVALAVLGASLFSSKDDNKKRRHK</sequence>
<dbReference type="RefSeq" id="XP_020459841.1">
    <property type="nucleotide sequence ID" value="XM_020604185.1"/>
</dbReference>
<evidence type="ECO:0000313" key="8">
    <source>
        <dbReference type="Proteomes" id="UP000261600"/>
    </source>
</evidence>
<keyword evidence="5" id="KW-0812">Transmembrane</keyword>
<dbReference type="OrthoDB" id="421951at2759"/>
<dbReference type="GeneID" id="109962456"/>
<feature type="transmembrane region" description="Helical" evidence="5">
    <location>
        <begin position="172"/>
        <end position="193"/>
    </location>
</feature>
<protein>
    <recommendedName>
        <fullName evidence="6">LRAT domain-containing protein</fullName>
    </recommendedName>
</protein>
<keyword evidence="5" id="KW-0472">Membrane</keyword>
<accession>A0A3Q3IM09</accession>
<dbReference type="AlphaFoldDB" id="A0A3Q3IM09"/>
<comment type="similarity">
    <text evidence="1">Belongs to the H-rev107 family.</text>
</comment>
<keyword evidence="4" id="KW-0443">Lipid metabolism</keyword>
<feature type="domain" description="LRAT" evidence="6">
    <location>
        <begin position="15"/>
        <end position="126"/>
    </location>
</feature>
<dbReference type="GO" id="GO:0005737">
    <property type="term" value="C:cytoplasm"/>
    <property type="evidence" value="ECO:0007669"/>
    <property type="project" value="TreeGrafter"/>
</dbReference>
<dbReference type="KEGG" id="malb:109962456"/>
<proteinExistence type="inferred from homology"/>
<dbReference type="Gene3D" id="3.90.1720.10">
    <property type="entry name" value="endopeptidase domain like (from Nostoc punctiforme)"/>
    <property type="match status" value="1"/>
</dbReference>
<dbReference type="PANTHER" id="PTHR13943">
    <property type="entry name" value="HRAS-LIKE SUPPRESSOR - RELATED"/>
    <property type="match status" value="1"/>
</dbReference>
<keyword evidence="2" id="KW-0808">Transferase</keyword>
<name>A0A3Q3IM09_MONAL</name>
<keyword evidence="5" id="KW-1133">Transmembrane helix</keyword>